<sequence length="272" mass="30410">MSGRGRGGGRGGFGGGGRGGLKIGGVELNWDLSGIQVDKKPAERFPKRAAPLPPPPTSTEKRSVQYYMQIRDRIHSGPFYTVLNDGMRNGLRRPNNEPAPTEEQLFNPFTDNETYSAKYNKVRRRIPKLDTRPYVKELFPAELRALLGDDSDDADDADGARPAKKRKLLSVKKVGNAMTRIDAYLAEEEDRLKHHPNGANPDNPDDVDPDDDDDEEENGEEDEEDEEDVDDNFSAVSSDSEDSDDDYNAEQYFDNGEDDEGDEGDPYENTYE</sequence>
<keyword evidence="7" id="KW-1185">Reference proteome</keyword>
<feature type="compositionally biased region" description="Acidic residues" evidence="5">
    <location>
        <begin position="239"/>
        <end position="248"/>
    </location>
</feature>
<dbReference type="PANTHER" id="PTHR15367:SF2">
    <property type="entry name" value="DNA-DIRECTED RNA POLYMERASE III SUBUNIT"/>
    <property type="match status" value="1"/>
</dbReference>
<feature type="region of interest" description="Disordered" evidence="5">
    <location>
        <begin position="39"/>
        <end position="62"/>
    </location>
</feature>
<dbReference type="GO" id="GO:0006383">
    <property type="term" value="P:transcription by RNA polymerase III"/>
    <property type="evidence" value="ECO:0007669"/>
    <property type="project" value="UniProtKB-UniRule"/>
</dbReference>
<keyword evidence="3 4" id="KW-0539">Nucleus</keyword>
<feature type="compositionally biased region" description="Acidic residues" evidence="5">
    <location>
        <begin position="203"/>
        <end position="231"/>
    </location>
</feature>
<dbReference type="Proteomes" id="UP000799779">
    <property type="component" value="Unassembled WGS sequence"/>
</dbReference>
<proteinExistence type="inferred from homology"/>
<feature type="region of interest" description="Disordered" evidence="5">
    <location>
        <begin position="148"/>
        <end position="167"/>
    </location>
</feature>
<comment type="subunit">
    <text evidence="4">Component of the RNA polymerase III (Pol III) complex.</text>
</comment>
<dbReference type="PANTHER" id="PTHR15367">
    <property type="entry name" value="DNA-DIRECTED RNA POLYMERASE III"/>
    <property type="match status" value="1"/>
</dbReference>
<dbReference type="AlphaFoldDB" id="A0A6A5WQ24"/>
<organism evidence="6 7">
    <name type="scientific">Amniculicola lignicola CBS 123094</name>
    <dbReference type="NCBI Taxonomy" id="1392246"/>
    <lineage>
        <taxon>Eukaryota</taxon>
        <taxon>Fungi</taxon>
        <taxon>Dikarya</taxon>
        <taxon>Ascomycota</taxon>
        <taxon>Pezizomycotina</taxon>
        <taxon>Dothideomycetes</taxon>
        <taxon>Pleosporomycetidae</taxon>
        <taxon>Pleosporales</taxon>
        <taxon>Amniculicolaceae</taxon>
        <taxon>Amniculicola</taxon>
    </lineage>
</organism>
<evidence type="ECO:0000256" key="1">
    <source>
        <dbReference type="ARBA" id="ARBA00004123"/>
    </source>
</evidence>
<feature type="region of interest" description="Disordered" evidence="5">
    <location>
        <begin position="188"/>
        <end position="272"/>
    </location>
</feature>
<evidence type="ECO:0000313" key="7">
    <source>
        <dbReference type="Proteomes" id="UP000799779"/>
    </source>
</evidence>
<dbReference type="PIRSF" id="PIRSF000777">
    <property type="entry name" value="RNA_polIII_C31"/>
    <property type="match status" value="1"/>
</dbReference>
<gene>
    <name evidence="6" type="ORF">P154DRAFT_436678</name>
</gene>
<name>A0A6A5WQ24_9PLEO</name>
<evidence type="ECO:0000256" key="2">
    <source>
        <dbReference type="ARBA" id="ARBA00008352"/>
    </source>
</evidence>
<evidence type="ECO:0000256" key="4">
    <source>
        <dbReference type="PIRNR" id="PIRNR000777"/>
    </source>
</evidence>
<protein>
    <recommendedName>
        <fullName evidence="4">DNA-directed RNA polymerase III subunit</fullName>
    </recommendedName>
</protein>
<comment type="subcellular location">
    <subcellularLocation>
        <location evidence="1 4">Nucleus</location>
    </subcellularLocation>
</comment>
<comment type="function">
    <text evidence="4">DNA-dependent RNA polymerase catalyzes the transcription of DNA into RNA using the four ribonucleoside triphosphates as substrates. Specific peripheric component of RNA polymerase III which synthesizes small RNAs, such as 5S rRNA and tRNAs.</text>
</comment>
<reference evidence="6" key="1">
    <citation type="journal article" date="2020" name="Stud. Mycol.">
        <title>101 Dothideomycetes genomes: a test case for predicting lifestyles and emergence of pathogens.</title>
        <authorList>
            <person name="Haridas S."/>
            <person name="Albert R."/>
            <person name="Binder M."/>
            <person name="Bloem J."/>
            <person name="Labutti K."/>
            <person name="Salamov A."/>
            <person name="Andreopoulos B."/>
            <person name="Baker S."/>
            <person name="Barry K."/>
            <person name="Bills G."/>
            <person name="Bluhm B."/>
            <person name="Cannon C."/>
            <person name="Castanera R."/>
            <person name="Culley D."/>
            <person name="Daum C."/>
            <person name="Ezra D."/>
            <person name="Gonzalez J."/>
            <person name="Henrissat B."/>
            <person name="Kuo A."/>
            <person name="Liang C."/>
            <person name="Lipzen A."/>
            <person name="Lutzoni F."/>
            <person name="Magnuson J."/>
            <person name="Mondo S."/>
            <person name="Nolan M."/>
            <person name="Ohm R."/>
            <person name="Pangilinan J."/>
            <person name="Park H.-J."/>
            <person name="Ramirez L."/>
            <person name="Alfaro M."/>
            <person name="Sun H."/>
            <person name="Tritt A."/>
            <person name="Yoshinaga Y."/>
            <person name="Zwiers L.-H."/>
            <person name="Turgeon B."/>
            <person name="Goodwin S."/>
            <person name="Spatafora J."/>
            <person name="Crous P."/>
            <person name="Grigoriev I."/>
        </authorList>
    </citation>
    <scope>NUCLEOTIDE SEQUENCE</scope>
    <source>
        <strain evidence="6">CBS 123094</strain>
    </source>
</reference>
<accession>A0A6A5WQ24</accession>
<dbReference type="InterPro" id="IPR024661">
    <property type="entry name" value="RNA_pol_III_Rpc31"/>
</dbReference>
<evidence type="ECO:0000313" key="6">
    <source>
        <dbReference type="EMBL" id="KAF1999686.1"/>
    </source>
</evidence>
<comment type="similarity">
    <text evidence="2 4">Belongs to the eukaryotic RPC7 RNA polymerase subunit family.</text>
</comment>
<dbReference type="Pfam" id="PF11705">
    <property type="entry name" value="RNA_pol_3_Rpc31"/>
    <property type="match status" value="1"/>
</dbReference>
<evidence type="ECO:0000256" key="5">
    <source>
        <dbReference type="SAM" id="MobiDB-lite"/>
    </source>
</evidence>
<dbReference type="EMBL" id="ML977594">
    <property type="protein sequence ID" value="KAF1999686.1"/>
    <property type="molecule type" value="Genomic_DNA"/>
</dbReference>
<feature type="compositionally biased region" description="Acidic residues" evidence="5">
    <location>
        <begin position="255"/>
        <end position="272"/>
    </location>
</feature>
<evidence type="ECO:0000256" key="3">
    <source>
        <dbReference type="ARBA" id="ARBA00023242"/>
    </source>
</evidence>
<dbReference type="GO" id="GO:0005666">
    <property type="term" value="C:RNA polymerase III complex"/>
    <property type="evidence" value="ECO:0007669"/>
    <property type="project" value="UniProtKB-UniRule"/>
</dbReference>
<dbReference type="OrthoDB" id="5377312at2759"/>